<proteinExistence type="predicted"/>
<dbReference type="InterPro" id="IPR009030">
    <property type="entry name" value="Growth_fac_rcpt_cys_sf"/>
</dbReference>
<dbReference type="EMBL" id="CATOUU010000983">
    <property type="protein sequence ID" value="CAI9964851.1"/>
    <property type="molecule type" value="Genomic_DNA"/>
</dbReference>
<keyword evidence="1" id="KW-0472">Membrane</keyword>
<accession>A0AA86QVE7</accession>
<evidence type="ECO:0000313" key="5">
    <source>
        <dbReference type="EMBL" id="CAL6024168.1"/>
    </source>
</evidence>
<keyword evidence="6" id="KW-1185">Reference proteome</keyword>
<feature type="transmembrane region" description="Helical" evidence="1">
    <location>
        <begin position="983"/>
        <end position="1007"/>
    </location>
</feature>
<evidence type="ECO:0000313" key="4">
    <source>
        <dbReference type="EMBL" id="CAL6024164.1"/>
    </source>
</evidence>
<comment type="caution">
    <text evidence="3">The sequence shown here is derived from an EMBL/GenBank/DDBJ whole genome shotgun (WGS) entry which is preliminary data.</text>
</comment>
<dbReference type="EMBL" id="CAXDID020000095">
    <property type="protein sequence ID" value="CAL6024164.1"/>
    <property type="molecule type" value="Genomic_DNA"/>
</dbReference>
<name>A0AA86QVE7_9EUKA</name>
<dbReference type="Proteomes" id="UP001642409">
    <property type="component" value="Unassembled WGS sequence"/>
</dbReference>
<dbReference type="SUPFAM" id="SSF57184">
    <property type="entry name" value="Growth factor receptor domain"/>
    <property type="match status" value="2"/>
</dbReference>
<reference evidence="3" key="1">
    <citation type="submission" date="2023-06" db="EMBL/GenBank/DDBJ databases">
        <authorList>
            <person name="Kurt Z."/>
        </authorList>
    </citation>
    <scope>NUCLEOTIDE SEQUENCE</scope>
</reference>
<evidence type="ECO:0000313" key="3">
    <source>
        <dbReference type="EMBL" id="CAI9964853.1"/>
    </source>
</evidence>
<dbReference type="EMBL" id="CAXDID020000095">
    <property type="protein sequence ID" value="CAL6024168.1"/>
    <property type="molecule type" value="Genomic_DNA"/>
</dbReference>
<evidence type="ECO:0000256" key="1">
    <source>
        <dbReference type="SAM" id="Phobius"/>
    </source>
</evidence>
<evidence type="ECO:0000313" key="2">
    <source>
        <dbReference type="EMBL" id="CAI9964851.1"/>
    </source>
</evidence>
<organism evidence="3">
    <name type="scientific">Hexamita inflata</name>
    <dbReference type="NCBI Taxonomy" id="28002"/>
    <lineage>
        <taxon>Eukaryota</taxon>
        <taxon>Metamonada</taxon>
        <taxon>Diplomonadida</taxon>
        <taxon>Hexamitidae</taxon>
        <taxon>Hexamitinae</taxon>
        <taxon>Hexamita</taxon>
    </lineage>
</organism>
<gene>
    <name evidence="4" type="ORF">HINF_LOCUS29482</name>
    <name evidence="5" type="ORF">HINF_LOCUS29484</name>
    <name evidence="2" type="ORF">HINF_LOCUS52496</name>
    <name evidence="3" type="ORF">HINF_LOCUS52498</name>
</gene>
<dbReference type="AlphaFoldDB" id="A0AA86QVE7"/>
<keyword evidence="1" id="KW-0812">Transmembrane</keyword>
<keyword evidence="1" id="KW-1133">Transmembrane helix</keyword>
<protein>
    <submittedName>
        <fullName evidence="3">Uncharacterized protein</fullName>
    </submittedName>
</protein>
<evidence type="ECO:0000313" key="6">
    <source>
        <dbReference type="Proteomes" id="UP001642409"/>
    </source>
</evidence>
<dbReference type="EMBL" id="CATOUU010000983">
    <property type="protein sequence ID" value="CAI9964853.1"/>
    <property type="molecule type" value="Genomic_DNA"/>
</dbReference>
<sequence>MIFSIARILTVICSGDYKYLDLNGVSCVYTCPFGSTSDINNKCVCNPETPLISSNQRVCISICNSDEALSENTTKCYLTCPDNYFLNLDKTRCVQTCNTGETRSTSNCMCDYNHKLSMDRKSCIMTCPEDQVVKKGVLSNICACAGATPYISSNLTECVSECKVGEFKLQFACVVDCNRMMHNTTHCLDSCPNGKFQELVSRTCVDSCPLGQIQENNRCLCPIGQYETLNNYCKTKCEADQLVDSFNQQCVRQCQGSYLDIKSETCIQKCPPGQIPDQYQAKCICSSQTRYNMLTFTCECPLNQLILLNNQCGEACPSGSNIQNANGQKYCVCVNYISSDFTSCVNVCQSQQYMDITKTICLEKCPPQFFVDFKGIQCVHSCGINQFSNQSKYCKCNRYYSINIQESGCIYQCPQDQIIYGGHCACSGEGANDSSPTYNSTTNTCICPANTYFSAESLTCVLSCRPTFEILKGRCVCPIGKFLSVDLQACYTNCNFVKQQKISPDGRACQEECAPTQVLSLFGDQCLEFCPLNSQTNEYRQCMCVSGLISLDGKQCVKTCGIGESQFYNASSGQYRCKCAKNLILTDGKCTCANITKTLNLDYTVCLLSCPVGQQQISNGQQLYCACSNYIASNNKSCVVSCSPTDKIDNLNKRCVSTCVYPLLLSSDKLYCIQDCKIGEFISVKRTECQSSCSPGVSNELNRCECQDSLKMSLNGNKCISQCGVGEKVLPFEFYSSCQCVSGLQNINNTCQCVTGYMNLDQQTCIATCPAYTTQNVFNGIKMCTCPKYVGIDNQSCVSDCGNNQVSIDNLHCLSICYPNIMSLDKKMCVTQCGDNQTKLIQNKMQLDYMCVCDPGLIPNSDSTSCLQCKYYSVVNNLVSCVDTCRFPKSLTPNSNISDQVYVCKDSCGDKYINRATQYCDDKCDYLNRTGNICEQKQDLVHCPILRVIDVQYVCVAGCDQNEKLENNVCVKIMKPKSNQTVLFIYVVVFGVIITAIILFLIIFCVYRKYSKRENATKQSFNVIKLRNQKDLKHTLLDSEKKVVFHVKRRKQSDSVNNSKLIDDPAEPDTEVYV</sequence>
<reference evidence="4 6" key="2">
    <citation type="submission" date="2024-07" db="EMBL/GenBank/DDBJ databases">
        <authorList>
            <person name="Akdeniz Z."/>
        </authorList>
    </citation>
    <scope>NUCLEOTIDE SEQUENCE [LARGE SCALE GENOMIC DNA]</scope>
</reference>